<accession>A0ABY2JGB5</accession>
<protein>
    <submittedName>
        <fullName evidence="2">Uncharacterized protein</fullName>
    </submittedName>
</protein>
<keyword evidence="3" id="KW-1185">Reference proteome</keyword>
<reference evidence="2 3" key="1">
    <citation type="submission" date="2019-03" db="EMBL/GenBank/DDBJ databases">
        <title>Genomics of glacier-inhabiting Cryobacterium strains.</title>
        <authorList>
            <person name="Liu Q."/>
            <person name="Xin Y.-H."/>
        </authorList>
    </citation>
    <scope>NUCLEOTIDE SEQUENCE [LARGE SCALE GENOMIC DNA]</scope>
    <source>
        <strain evidence="2 3">TMT2-16</strain>
    </source>
</reference>
<dbReference type="RefSeq" id="WP_134372400.1">
    <property type="nucleotide sequence ID" value="NZ_SOGO01000014.1"/>
</dbReference>
<feature type="region of interest" description="Disordered" evidence="1">
    <location>
        <begin position="32"/>
        <end position="52"/>
    </location>
</feature>
<evidence type="ECO:0000313" key="3">
    <source>
        <dbReference type="Proteomes" id="UP000297851"/>
    </source>
</evidence>
<comment type="caution">
    <text evidence="2">The sequence shown here is derived from an EMBL/GenBank/DDBJ whole genome shotgun (WGS) entry which is preliminary data.</text>
</comment>
<feature type="compositionally biased region" description="Low complexity" evidence="1">
    <location>
        <begin position="35"/>
        <end position="47"/>
    </location>
</feature>
<evidence type="ECO:0000256" key="1">
    <source>
        <dbReference type="SAM" id="MobiDB-lite"/>
    </source>
</evidence>
<dbReference type="Proteomes" id="UP000297851">
    <property type="component" value="Unassembled WGS sequence"/>
</dbReference>
<dbReference type="EMBL" id="SOGO01000014">
    <property type="protein sequence ID" value="TFD05136.1"/>
    <property type="molecule type" value="Genomic_DNA"/>
</dbReference>
<sequence>MPSLASLTALTQPMATAPDVLPQANPAAPTLQVVPDAPATTPLATAPRSPEETRAAMQMAAGTISFVLKNLKTPGQPWPTELLINADNMVSTPEGQALFQIPVGTTGGYARSTSGENYRLTITDDSSGAGVTFDSATGLMTNN</sequence>
<organism evidence="2 3">
    <name type="scientific">Cryobacterium sandaracinum</name>
    <dbReference type="NCBI Taxonomy" id="1259247"/>
    <lineage>
        <taxon>Bacteria</taxon>
        <taxon>Bacillati</taxon>
        <taxon>Actinomycetota</taxon>
        <taxon>Actinomycetes</taxon>
        <taxon>Micrococcales</taxon>
        <taxon>Microbacteriaceae</taxon>
        <taxon>Cryobacterium</taxon>
    </lineage>
</organism>
<proteinExistence type="predicted"/>
<gene>
    <name evidence="2" type="ORF">E3T25_04305</name>
</gene>
<evidence type="ECO:0000313" key="2">
    <source>
        <dbReference type="EMBL" id="TFD05136.1"/>
    </source>
</evidence>
<name>A0ABY2JGB5_9MICO</name>